<evidence type="ECO:0000313" key="1">
    <source>
        <dbReference type="EMBL" id="GBP07967.1"/>
    </source>
</evidence>
<accession>A0A4C1T3D6</accession>
<sequence>MTPLHRAASVPGRTVGPDPCLCPVDILCRANNTADPPSQQRDFLVGFSPTLPECTGARVCIKHFLPSPHRKKENRKIRNSK</sequence>
<reference evidence="1 2" key="1">
    <citation type="journal article" date="2019" name="Commun. Biol.">
        <title>The bagworm genome reveals a unique fibroin gene that provides high tensile strength.</title>
        <authorList>
            <person name="Kono N."/>
            <person name="Nakamura H."/>
            <person name="Ohtoshi R."/>
            <person name="Tomita M."/>
            <person name="Numata K."/>
            <person name="Arakawa K."/>
        </authorList>
    </citation>
    <scope>NUCLEOTIDE SEQUENCE [LARGE SCALE GENOMIC DNA]</scope>
</reference>
<dbReference type="Proteomes" id="UP000299102">
    <property type="component" value="Unassembled WGS sequence"/>
</dbReference>
<organism evidence="1 2">
    <name type="scientific">Eumeta variegata</name>
    <name type="common">Bagworm moth</name>
    <name type="synonym">Eumeta japonica</name>
    <dbReference type="NCBI Taxonomy" id="151549"/>
    <lineage>
        <taxon>Eukaryota</taxon>
        <taxon>Metazoa</taxon>
        <taxon>Ecdysozoa</taxon>
        <taxon>Arthropoda</taxon>
        <taxon>Hexapoda</taxon>
        <taxon>Insecta</taxon>
        <taxon>Pterygota</taxon>
        <taxon>Neoptera</taxon>
        <taxon>Endopterygota</taxon>
        <taxon>Lepidoptera</taxon>
        <taxon>Glossata</taxon>
        <taxon>Ditrysia</taxon>
        <taxon>Tineoidea</taxon>
        <taxon>Psychidae</taxon>
        <taxon>Oiketicinae</taxon>
        <taxon>Eumeta</taxon>
    </lineage>
</organism>
<dbReference type="EMBL" id="BGZK01000028">
    <property type="protein sequence ID" value="GBP07967.1"/>
    <property type="molecule type" value="Genomic_DNA"/>
</dbReference>
<evidence type="ECO:0000313" key="2">
    <source>
        <dbReference type="Proteomes" id="UP000299102"/>
    </source>
</evidence>
<proteinExistence type="predicted"/>
<name>A0A4C1T3D6_EUMVA</name>
<comment type="caution">
    <text evidence="1">The sequence shown here is derived from an EMBL/GenBank/DDBJ whole genome shotgun (WGS) entry which is preliminary data.</text>
</comment>
<gene>
    <name evidence="1" type="ORF">EVAR_78104_1</name>
</gene>
<dbReference type="AlphaFoldDB" id="A0A4C1T3D6"/>
<protein>
    <submittedName>
        <fullName evidence="1">Uncharacterized protein</fullName>
    </submittedName>
</protein>
<keyword evidence="2" id="KW-1185">Reference proteome</keyword>